<reference evidence="11 12" key="1">
    <citation type="submission" date="2015-03" db="EMBL/GenBank/DDBJ databases">
        <title>Genomics and transcriptomics of the oil-accumulating basidiomycete yeast T. oleaginosus allow insights into substrate utilization and the diverse evolutionary trajectories of mating systems in fungi.</title>
        <authorList>
            <consortium name="DOE Joint Genome Institute"/>
            <person name="Kourist R."/>
            <person name="Kracht O."/>
            <person name="Bracharz F."/>
            <person name="Lipzen A."/>
            <person name="Nolan M."/>
            <person name="Ohm R."/>
            <person name="Grigoriev I."/>
            <person name="Sun S."/>
            <person name="Heitman J."/>
            <person name="Bruck T."/>
            <person name="Nowrousian M."/>
        </authorList>
    </citation>
    <scope>NUCLEOTIDE SEQUENCE [LARGE SCALE GENOMIC DNA]</scope>
    <source>
        <strain evidence="11 12">IBC0246</strain>
    </source>
</reference>
<dbReference type="GO" id="GO:0015254">
    <property type="term" value="F:glycerol channel activity"/>
    <property type="evidence" value="ECO:0007669"/>
    <property type="project" value="TreeGrafter"/>
</dbReference>
<dbReference type="SUPFAM" id="SSF81338">
    <property type="entry name" value="Aquaporin-like"/>
    <property type="match status" value="1"/>
</dbReference>
<sequence length="450" mass="49219">MEVHHTPGVHSAVHEEIRYNGPMSDISSIPGSHPILAARSLPDEQHPAAPDVQPMHNVVGPGATHAHAYHSHPGVIGPGYRSHEPQVQYILVTPEMLEQMQHGQAPTSHTVWPGAVGHITPADTPAHTTAHPTPKNSSLPVHKQTSVEHFEHHPELEVPDRADICMPANPLARFRHKYKDYIGEFIGTMILLIFGNGVNCQAVLSEWKQGQYLSISFGWGIGVMFGVYVCGGVSGAHINPAVTISLATFRGFPWRKVPGYILAQTLGACFGSCLVQGNYHRLLNQFEGGYNVRTFGLETSTGALFFTNTQPYMTNVGAFFSEVFATAVLMGLILCLSDQNNNPIPNGMNGMVLLWLIVGIGAALGTETAYCLNPARDLGPRIACAMFGYPKTIWTYRNCYWIYTPIIATICGALVGAFTYDLCIFDGKESPLNKPWRKEKKTEKGELAHV</sequence>
<dbReference type="STRING" id="879819.A0A0J0XDY4"/>
<dbReference type="InterPro" id="IPR000425">
    <property type="entry name" value="MIP"/>
</dbReference>
<evidence type="ECO:0000256" key="9">
    <source>
        <dbReference type="RuleBase" id="RU000477"/>
    </source>
</evidence>
<feature type="transmembrane region" description="Helical" evidence="10">
    <location>
        <begin position="316"/>
        <end position="336"/>
    </location>
</feature>
<evidence type="ECO:0000256" key="1">
    <source>
        <dbReference type="ARBA" id="ARBA00004141"/>
    </source>
</evidence>
<evidence type="ECO:0000256" key="3">
    <source>
        <dbReference type="ARBA" id="ARBA00022448"/>
    </source>
</evidence>
<keyword evidence="12" id="KW-1185">Reference proteome</keyword>
<keyword evidence="7 10" id="KW-0472">Membrane</keyword>
<evidence type="ECO:0000313" key="12">
    <source>
        <dbReference type="Proteomes" id="UP000053611"/>
    </source>
</evidence>
<dbReference type="FunFam" id="1.20.1080.10:FF:000027">
    <property type="entry name" value="MIP aquaporin"/>
    <property type="match status" value="1"/>
</dbReference>
<dbReference type="InterPro" id="IPR022357">
    <property type="entry name" value="MIP_CS"/>
</dbReference>
<dbReference type="InterPro" id="IPR050363">
    <property type="entry name" value="MIP/Aquaporin"/>
</dbReference>
<dbReference type="InterPro" id="IPR023271">
    <property type="entry name" value="Aquaporin-like"/>
</dbReference>
<dbReference type="GO" id="GO:0015250">
    <property type="term" value="F:water channel activity"/>
    <property type="evidence" value="ECO:0007669"/>
    <property type="project" value="TreeGrafter"/>
</dbReference>
<keyword evidence="4 9" id="KW-0812">Transmembrane</keyword>
<evidence type="ECO:0000256" key="7">
    <source>
        <dbReference type="ARBA" id="ARBA00023136"/>
    </source>
</evidence>
<dbReference type="GO" id="GO:0005886">
    <property type="term" value="C:plasma membrane"/>
    <property type="evidence" value="ECO:0007669"/>
    <property type="project" value="TreeGrafter"/>
</dbReference>
<dbReference type="PRINTS" id="PR02019">
    <property type="entry name" value="AQUAPORIN7"/>
</dbReference>
<dbReference type="AlphaFoldDB" id="A0A0J0XDY4"/>
<feature type="transmembrane region" description="Helical" evidence="10">
    <location>
        <begin position="216"/>
        <end position="238"/>
    </location>
</feature>
<dbReference type="Proteomes" id="UP000053611">
    <property type="component" value="Unassembled WGS sequence"/>
</dbReference>
<gene>
    <name evidence="11" type="ORF">CC85DRAFT_204510</name>
</gene>
<accession>A0A0J0XDY4</accession>
<dbReference type="Gene3D" id="1.20.1080.10">
    <property type="entry name" value="Glycerol uptake facilitator protein"/>
    <property type="match status" value="1"/>
</dbReference>
<evidence type="ECO:0000256" key="4">
    <source>
        <dbReference type="ARBA" id="ARBA00022692"/>
    </source>
</evidence>
<organism evidence="11 12">
    <name type="scientific">Cutaneotrichosporon oleaginosum</name>
    <dbReference type="NCBI Taxonomy" id="879819"/>
    <lineage>
        <taxon>Eukaryota</taxon>
        <taxon>Fungi</taxon>
        <taxon>Dikarya</taxon>
        <taxon>Basidiomycota</taxon>
        <taxon>Agaricomycotina</taxon>
        <taxon>Tremellomycetes</taxon>
        <taxon>Trichosporonales</taxon>
        <taxon>Trichosporonaceae</taxon>
        <taxon>Cutaneotrichosporon</taxon>
    </lineage>
</organism>
<dbReference type="Pfam" id="PF00230">
    <property type="entry name" value="MIP"/>
    <property type="match status" value="1"/>
</dbReference>
<proteinExistence type="inferred from homology"/>
<dbReference type="RefSeq" id="XP_018275714.1">
    <property type="nucleotide sequence ID" value="XM_018419920.1"/>
</dbReference>
<protein>
    <submittedName>
        <fullName evidence="11">Aquaporin</fullName>
    </submittedName>
</protein>
<keyword evidence="5" id="KW-0677">Repeat</keyword>
<name>A0A0J0XDY4_9TREE</name>
<feature type="transmembrane region" description="Helical" evidence="10">
    <location>
        <begin position="400"/>
        <end position="420"/>
    </location>
</feature>
<dbReference type="PROSITE" id="PS00221">
    <property type="entry name" value="MIP"/>
    <property type="match status" value="1"/>
</dbReference>
<dbReference type="EMBL" id="KQ087266">
    <property type="protein sequence ID" value="KLT39223.1"/>
    <property type="molecule type" value="Genomic_DNA"/>
</dbReference>
<dbReference type="OrthoDB" id="3222at2759"/>
<dbReference type="PRINTS" id="PR00783">
    <property type="entry name" value="MINTRINSICP"/>
</dbReference>
<dbReference type="PANTHER" id="PTHR43829:SF9">
    <property type="entry name" value="AQUAPORIN-9"/>
    <property type="match status" value="1"/>
</dbReference>
<feature type="transmembrane region" description="Helical" evidence="10">
    <location>
        <begin position="348"/>
        <end position="366"/>
    </location>
</feature>
<comment type="subcellular location">
    <subcellularLocation>
        <location evidence="1">Membrane</location>
        <topology evidence="1">Multi-pass membrane protein</topology>
    </subcellularLocation>
</comment>
<comment type="catalytic activity">
    <reaction evidence="8">
        <text>H2O(in) = H2O(out)</text>
        <dbReference type="Rhea" id="RHEA:29667"/>
        <dbReference type="ChEBI" id="CHEBI:15377"/>
    </reaction>
</comment>
<evidence type="ECO:0000256" key="2">
    <source>
        <dbReference type="ARBA" id="ARBA00006175"/>
    </source>
</evidence>
<keyword evidence="6 10" id="KW-1133">Transmembrane helix</keyword>
<keyword evidence="3 9" id="KW-0813">Transport</keyword>
<evidence type="ECO:0000256" key="5">
    <source>
        <dbReference type="ARBA" id="ARBA00022737"/>
    </source>
</evidence>
<evidence type="ECO:0000256" key="6">
    <source>
        <dbReference type="ARBA" id="ARBA00022989"/>
    </source>
</evidence>
<dbReference type="PANTHER" id="PTHR43829">
    <property type="entry name" value="AQUAPORIN OR AQUAGLYCEROPORIN RELATED"/>
    <property type="match status" value="1"/>
</dbReference>
<evidence type="ECO:0000313" key="11">
    <source>
        <dbReference type="EMBL" id="KLT39223.1"/>
    </source>
</evidence>
<evidence type="ECO:0000256" key="8">
    <source>
        <dbReference type="ARBA" id="ARBA00034651"/>
    </source>
</evidence>
<dbReference type="GeneID" id="28980523"/>
<feature type="transmembrane region" description="Helical" evidence="10">
    <location>
        <begin position="181"/>
        <end position="204"/>
    </location>
</feature>
<evidence type="ECO:0000256" key="10">
    <source>
        <dbReference type="SAM" id="Phobius"/>
    </source>
</evidence>
<dbReference type="NCBIfam" id="TIGR00861">
    <property type="entry name" value="MIP"/>
    <property type="match status" value="1"/>
</dbReference>
<dbReference type="CDD" id="cd00333">
    <property type="entry name" value="MIP"/>
    <property type="match status" value="1"/>
</dbReference>
<comment type="similarity">
    <text evidence="2 9">Belongs to the MIP/aquaporin (TC 1.A.8) family.</text>
</comment>